<dbReference type="InterPro" id="IPR011614">
    <property type="entry name" value="Catalase_core"/>
</dbReference>
<comment type="function">
    <text evidence="8">Has an organic peroxide-dependent peroxidase activity.</text>
</comment>
<dbReference type="Gene3D" id="2.40.180.10">
    <property type="entry name" value="Catalase core domain"/>
    <property type="match status" value="1"/>
</dbReference>
<dbReference type="CDD" id="cd08153">
    <property type="entry name" value="srpA_like"/>
    <property type="match status" value="1"/>
</dbReference>
<evidence type="ECO:0000256" key="11">
    <source>
        <dbReference type="SAM" id="MobiDB-lite"/>
    </source>
</evidence>
<dbReference type="Gene3D" id="1.20.1280.120">
    <property type="match status" value="1"/>
</dbReference>
<dbReference type="AlphaFoldDB" id="A0A158JFU2"/>
<reference evidence="14 15" key="1">
    <citation type="submission" date="2016-01" db="EMBL/GenBank/DDBJ databases">
        <authorList>
            <person name="Oliw E.H."/>
        </authorList>
    </citation>
    <scope>NUCLEOTIDE SEQUENCE [LARGE SCALE GENOMIC DNA]</scope>
    <source>
        <strain evidence="14">LMG 27134</strain>
    </source>
</reference>
<evidence type="ECO:0000256" key="9">
    <source>
        <dbReference type="PIRSR" id="PIRSR000296-1"/>
    </source>
</evidence>
<comment type="cofactor">
    <cofactor evidence="8">
        <name>heme</name>
        <dbReference type="ChEBI" id="CHEBI:30413"/>
    </cofactor>
</comment>
<dbReference type="InterPro" id="IPR020835">
    <property type="entry name" value="Catalase_sf"/>
</dbReference>
<dbReference type="GO" id="GO:0042744">
    <property type="term" value="P:hydrogen peroxide catabolic process"/>
    <property type="evidence" value="ECO:0007669"/>
    <property type="project" value="TreeGrafter"/>
</dbReference>
<feature type="domain" description="Catalase core" evidence="13">
    <location>
        <begin position="28"/>
        <end position="364"/>
    </location>
</feature>
<feature type="active site" evidence="9">
    <location>
        <position position="70"/>
    </location>
</feature>
<dbReference type="SMART" id="SM01060">
    <property type="entry name" value="Catalase"/>
    <property type="match status" value="1"/>
</dbReference>
<dbReference type="EC" id="1.11.1.-" evidence="8"/>
<keyword evidence="12" id="KW-0472">Membrane</keyword>
<dbReference type="RefSeq" id="WP_062091964.1">
    <property type="nucleotide sequence ID" value="NZ_FCOK02000087.1"/>
</dbReference>
<feature type="binding site" description="axial binding residue" evidence="10">
    <location>
        <position position="338"/>
    </location>
    <ligand>
        <name>heme</name>
        <dbReference type="ChEBI" id="CHEBI:30413"/>
    </ligand>
    <ligandPart>
        <name>Fe</name>
        <dbReference type="ChEBI" id="CHEBI:18248"/>
    </ligandPart>
</feature>
<evidence type="ECO:0000256" key="2">
    <source>
        <dbReference type="ARBA" id="ARBA00005329"/>
    </source>
</evidence>
<dbReference type="PANTHER" id="PTHR11465:SF9">
    <property type="entry name" value="CATALASE"/>
    <property type="match status" value="1"/>
</dbReference>
<keyword evidence="12" id="KW-0812">Transmembrane</keyword>
<evidence type="ECO:0000259" key="13">
    <source>
        <dbReference type="SMART" id="SM01060"/>
    </source>
</evidence>
<dbReference type="PROSITE" id="PS51402">
    <property type="entry name" value="CATALASE_3"/>
    <property type="match status" value="1"/>
</dbReference>
<evidence type="ECO:0000313" key="14">
    <source>
        <dbReference type="EMBL" id="SAL67717.1"/>
    </source>
</evidence>
<dbReference type="PANTHER" id="PTHR11465">
    <property type="entry name" value="CATALASE"/>
    <property type="match status" value="1"/>
</dbReference>
<feature type="transmembrane region" description="Helical" evidence="12">
    <location>
        <begin position="21"/>
        <end position="42"/>
    </location>
</feature>
<dbReference type="GO" id="GO:0046872">
    <property type="term" value="F:metal ion binding"/>
    <property type="evidence" value="ECO:0007669"/>
    <property type="project" value="UniProtKB-KW"/>
</dbReference>
<evidence type="ECO:0000256" key="6">
    <source>
        <dbReference type="ARBA" id="ARBA00023002"/>
    </source>
</evidence>
<dbReference type="Proteomes" id="UP000054683">
    <property type="component" value="Unassembled WGS sequence"/>
</dbReference>
<keyword evidence="3 8" id="KW-0575">Peroxidase</keyword>
<keyword evidence="12" id="KW-1133">Transmembrane helix</keyword>
<comment type="similarity">
    <text evidence="2 8">Belongs to the catalase family.</text>
</comment>
<organism evidence="14 15">
    <name type="scientific">Caballeronia udeis</name>
    <dbReference type="NCBI Taxonomy" id="1232866"/>
    <lineage>
        <taxon>Bacteria</taxon>
        <taxon>Pseudomonadati</taxon>
        <taxon>Pseudomonadota</taxon>
        <taxon>Betaproteobacteria</taxon>
        <taxon>Burkholderiales</taxon>
        <taxon>Burkholderiaceae</taxon>
        <taxon>Caballeronia</taxon>
    </lineage>
</organism>
<dbReference type="InterPro" id="IPR024168">
    <property type="entry name" value="Catalase_SrpA-type_pred"/>
</dbReference>
<evidence type="ECO:0000256" key="12">
    <source>
        <dbReference type="SAM" id="Phobius"/>
    </source>
</evidence>
<dbReference type="SUPFAM" id="SSF56634">
    <property type="entry name" value="Heme-dependent catalase-like"/>
    <property type="match status" value="1"/>
</dbReference>
<dbReference type="PIRSF" id="PIRSF000296">
    <property type="entry name" value="SrpA"/>
    <property type="match status" value="1"/>
</dbReference>
<gene>
    <name evidence="14" type="ORF">AWB69_07839</name>
</gene>
<dbReference type="GO" id="GO:0042542">
    <property type="term" value="P:response to hydrogen peroxide"/>
    <property type="evidence" value="ECO:0007669"/>
    <property type="project" value="TreeGrafter"/>
</dbReference>
<dbReference type="InterPro" id="IPR018028">
    <property type="entry name" value="Catalase"/>
</dbReference>
<sequence length="364" mass="39463">MTTDPFSPRPRGRQTIPLFRLAAIGAVVGAAGFSFAYVAGFLTPHRLTPQRIVNTFEANAGVHPGFRRNHAKGVCVSGYFEGNGQASDISRADVFKAVRTPVIGRFAIPGGDPSAPDASVPVRSMALDFKLPDGQQWRTGMNNTPVFIVNTPQAFYAQLVASKPDPATGKPDPAKLKAFFAAHPETAPFQSWVKSHPPSSSFGNAAYYGINAFRAIDADGKTHFVRWSMVPEAPYAPVTAEQKSQHDFLDSELRGRLASGPLRWHLILTVAKPGDPTTDATQAWPEDRPHIDAGTLVIERESAQSEGDCRDINYDPTILPDGLKPSADPLLAARSSAYAVSYNRRTHEEAQRLASVQQPARGHE</sequence>
<dbReference type="PRINTS" id="PR00067">
    <property type="entry name" value="CATALASE"/>
</dbReference>
<evidence type="ECO:0000256" key="8">
    <source>
        <dbReference type="PIRNR" id="PIRNR000296"/>
    </source>
</evidence>
<keyword evidence="6 8" id="KW-0560">Oxidoreductase</keyword>
<evidence type="ECO:0000256" key="10">
    <source>
        <dbReference type="PIRSR" id="PIRSR000296-2"/>
    </source>
</evidence>
<evidence type="ECO:0000256" key="3">
    <source>
        <dbReference type="ARBA" id="ARBA00022559"/>
    </source>
</evidence>
<evidence type="ECO:0000256" key="4">
    <source>
        <dbReference type="ARBA" id="ARBA00022617"/>
    </source>
</evidence>
<dbReference type="OrthoDB" id="255727at2"/>
<name>A0A158JFU2_9BURK</name>
<comment type="function">
    <text evidence="1">Decomposes hydrogen peroxide into water and oxygen; serves to protect cells from the toxic effects of hydrogen peroxide.</text>
</comment>
<evidence type="ECO:0000256" key="5">
    <source>
        <dbReference type="ARBA" id="ARBA00022723"/>
    </source>
</evidence>
<evidence type="ECO:0000313" key="15">
    <source>
        <dbReference type="Proteomes" id="UP000054683"/>
    </source>
</evidence>
<keyword evidence="7 8" id="KW-0408">Iron</keyword>
<dbReference type="GO" id="GO:0005737">
    <property type="term" value="C:cytoplasm"/>
    <property type="evidence" value="ECO:0007669"/>
    <property type="project" value="TreeGrafter"/>
</dbReference>
<evidence type="ECO:0000256" key="1">
    <source>
        <dbReference type="ARBA" id="ARBA00002974"/>
    </source>
</evidence>
<keyword evidence="5 8" id="KW-0479">Metal-binding</keyword>
<keyword evidence="4 8" id="KW-0349">Heme</keyword>
<dbReference type="GO" id="GO:0004096">
    <property type="term" value="F:catalase activity"/>
    <property type="evidence" value="ECO:0007669"/>
    <property type="project" value="InterPro"/>
</dbReference>
<protein>
    <recommendedName>
        <fullName evidence="8">Catalase-related peroxidase</fullName>
        <ecNumber evidence="8">1.11.1.-</ecNumber>
    </recommendedName>
</protein>
<accession>A0A158JFU2</accession>
<feature type="region of interest" description="Disordered" evidence="11">
    <location>
        <begin position="343"/>
        <end position="364"/>
    </location>
</feature>
<proteinExistence type="inferred from homology"/>
<dbReference type="EMBL" id="FCOK02000087">
    <property type="protein sequence ID" value="SAL67717.1"/>
    <property type="molecule type" value="Genomic_DNA"/>
</dbReference>
<dbReference type="Pfam" id="PF00199">
    <property type="entry name" value="Catalase"/>
    <property type="match status" value="1"/>
</dbReference>
<evidence type="ECO:0000256" key="7">
    <source>
        <dbReference type="ARBA" id="ARBA00023004"/>
    </source>
</evidence>
<dbReference type="GO" id="GO:0020037">
    <property type="term" value="F:heme binding"/>
    <property type="evidence" value="ECO:0007669"/>
    <property type="project" value="InterPro"/>
</dbReference>